<sequence length="244" mass="27109">MASLLEDLATKFESFDLMMKKVLDKVTGLEAWKSSTDASMDSLLSKANNTAAAAAGPLPHQPSLPPPPPPAWTDPFDLNLAPGQAARSSTPTLERPSRHCSDHGHRDVGGRILGSHPPRPVMGMPHNPSPRFHDLIPKLSSSAVRSDPTPKMDFPKFDNTNPKLWKDKCELFFEVYGVSESLKPCFAALSFSGTAESWLQTFERRGRVRSWEELHKAMCEHFDRDQYSFLAYAPIRFTVSNCIG</sequence>
<gene>
    <name evidence="2" type="ORF">GQ55_8G101800</name>
</gene>
<dbReference type="AlphaFoldDB" id="A0A2T7CMA3"/>
<dbReference type="Gramene" id="PUZ44467">
    <property type="protein sequence ID" value="PUZ44467"/>
    <property type="gene ID" value="GQ55_8G101800"/>
</dbReference>
<dbReference type="EMBL" id="CM009756">
    <property type="protein sequence ID" value="PUZ44467.1"/>
    <property type="molecule type" value="Genomic_DNA"/>
</dbReference>
<feature type="compositionally biased region" description="Basic and acidic residues" evidence="1">
    <location>
        <begin position="95"/>
        <end position="109"/>
    </location>
</feature>
<evidence type="ECO:0008006" key="4">
    <source>
        <dbReference type="Google" id="ProtNLM"/>
    </source>
</evidence>
<accession>A0A2T7CMA3</accession>
<feature type="compositionally biased region" description="Pro residues" evidence="1">
    <location>
        <begin position="59"/>
        <end position="72"/>
    </location>
</feature>
<reference evidence="2 3" key="1">
    <citation type="submission" date="2018-04" db="EMBL/GenBank/DDBJ databases">
        <title>WGS assembly of Panicum hallii var. hallii HAL2.</title>
        <authorList>
            <person name="Lovell J."/>
            <person name="Jenkins J."/>
            <person name="Lowry D."/>
            <person name="Mamidi S."/>
            <person name="Sreedasyam A."/>
            <person name="Weng X."/>
            <person name="Barry K."/>
            <person name="Bonette J."/>
            <person name="Campitelli B."/>
            <person name="Daum C."/>
            <person name="Gordon S."/>
            <person name="Gould B."/>
            <person name="Lipzen A."/>
            <person name="MacQueen A."/>
            <person name="Palacio-Mejia J."/>
            <person name="Plott C."/>
            <person name="Shakirov E."/>
            <person name="Shu S."/>
            <person name="Yoshinaga Y."/>
            <person name="Zane M."/>
            <person name="Rokhsar D."/>
            <person name="Grimwood J."/>
            <person name="Schmutz J."/>
            <person name="Juenger T."/>
        </authorList>
    </citation>
    <scope>NUCLEOTIDE SEQUENCE [LARGE SCALE GENOMIC DNA]</scope>
    <source>
        <strain evidence="3">cv. HAL2</strain>
    </source>
</reference>
<organism evidence="2 3">
    <name type="scientific">Panicum hallii var. hallii</name>
    <dbReference type="NCBI Taxonomy" id="1504633"/>
    <lineage>
        <taxon>Eukaryota</taxon>
        <taxon>Viridiplantae</taxon>
        <taxon>Streptophyta</taxon>
        <taxon>Embryophyta</taxon>
        <taxon>Tracheophyta</taxon>
        <taxon>Spermatophyta</taxon>
        <taxon>Magnoliopsida</taxon>
        <taxon>Liliopsida</taxon>
        <taxon>Poales</taxon>
        <taxon>Poaceae</taxon>
        <taxon>PACMAD clade</taxon>
        <taxon>Panicoideae</taxon>
        <taxon>Panicodae</taxon>
        <taxon>Paniceae</taxon>
        <taxon>Panicinae</taxon>
        <taxon>Panicum</taxon>
        <taxon>Panicum sect. Panicum</taxon>
    </lineage>
</organism>
<proteinExistence type="predicted"/>
<dbReference type="OrthoDB" id="695692at2759"/>
<keyword evidence="3" id="KW-1185">Reference proteome</keyword>
<protein>
    <recommendedName>
        <fullName evidence="4">Retrotransposon gag domain-containing protein</fullName>
    </recommendedName>
</protein>
<evidence type="ECO:0000313" key="2">
    <source>
        <dbReference type="EMBL" id="PUZ44467.1"/>
    </source>
</evidence>
<evidence type="ECO:0000313" key="3">
    <source>
        <dbReference type="Proteomes" id="UP000244336"/>
    </source>
</evidence>
<name>A0A2T7CMA3_9POAL</name>
<feature type="region of interest" description="Disordered" evidence="1">
    <location>
        <begin position="51"/>
        <end position="118"/>
    </location>
</feature>
<dbReference type="Proteomes" id="UP000244336">
    <property type="component" value="Chromosome 8"/>
</dbReference>
<evidence type="ECO:0000256" key="1">
    <source>
        <dbReference type="SAM" id="MobiDB-lite"/>
    </source>
</evidence>